<feature type="region of interest" description="Disordered" evidence="11">
    <location>
        <begin position="499"/>
        <end position="527"/>
    </location>
</feature>
<dbReference type="GO" id="GO:0016020">
    <property type="term" value="C:membrane"/>
    <property type="evidence" value="ECO:0007669"/>
    <property type="project" value="TreeGrafter"/>
</dbReference>
<comment type="caution">
    <text evidence="13">The sequence shown here is derived from an EMBL/GenBank/DDBJ whole genome shotgun (WGS) entry which is preliminary data.</text>
</comment>
<evidence type="ECO:0000259" key="12">
    <source>
        <dbReference type="PROSITE" id="PS51456"/>
    </source>
</evidence>
<keyword evidence="9 10" id="KW-0009">Actin-binding</keyword>
<evidence type="ECO:0000256" key="4">
    <source>
        <dbReference type="ARBA" id="ARBA00022840"/>
    </source>
</evidence>
<dbReference type="GO" id="GO:0016459">
    <property type="term" value="C:myosin complex"/>
    <property type="evidence" value="ECO:0007669"/>
    <property type="project" value="UniProtKB-KW"/>
</dbReference>
<evidence type="ECO:0000256" key="11">
    <source>
        <dbReference type="SAM" id="MobiDB-lite"/>
    </source>
</evidence>
<feature type="region of interest" description="Disordered" evidence="11">
    <location>
        <begin position="457"/>
        <end position="487"/>
    </location>
</feature>
<dbReference type="FunFam" id="1.20.58.530:FF:000001">
    <property type="entry name" value="Myosin heavy chain"/>
    <property type="match status" value="1"/>
</dbReference>
<dbReference type="FunFam" id="1.20.5.340:FF:000019">
    <property type="entry name" value="Myosin heavy chain, isoform G"/>
    <property type="match status" value="1"/>
</dbReference>
<proteinExistence type="inferred from homology"/>
<dbReference type="GO" id="GO:0005524">
    <property type="term" value="F:ATP binding"/>
    <property type="evidence" value="ECO:0007669"/>
    <property type="project" value="UniProtKB-KW"/>
</dbReference>
<evidence type="ECO:0000256" key="6">
    <source>
        <dbReference type="ARBA" id="ARBA00023123"/>
    </source>
</evidence>
<dbReference type="EMBL" id="CAJNOC010008999">
    <property type="protein sequence ID" value="CAF1123474.1"/>
    <property type="molecule type" value="Genomic_DNA"/>
</dbReference>
<dbReference type="GO" id="GO:0051015">
    <property type="term" value="F:actin filament binding"/>
    <property type="evidence" value="ECO:0007669"/>
    <property type="project" value="TreeGrafter"/>
</dbReference>
<dbReference type="Pfam" id="PF01576">
    <property type="entry name" value="Myosin_tail_1"/>
    <property type="match status" value="1"/>
</dbReference>
<evidence type="ECO:0000256" key="7">
    <source>
        <dbReference type="ARBA" id="ARBA00023175"/>
    </source>
</evidence>
<feature type="region of interest" description="Disordered" evidence="11">
    <location>
        <begin position="577"/>
        <end position="628"/>
    </location>
</feature>
<dbReference type="GO" id="GO:0007015">
    <property type="term" value="P:actin filament organization"/>
    <property type="evidence" value="ECO:0007669"/>
    <property type="project" value="TreeGrafter"/>
</dbReference>
<dbReference type="GO" id="GO:0032982">
    <property type="term" value="C:myosin filament"/>
    <property type="evidence" value="ECO:0007669"/>
    <property type="project" value="UniProtKB-KW"/>
</dbReference>
<comment type="similarity">
    <text evidence="1 10">Belongs to the TRAFAC class myosin-kinesin ATPase superfamily. Myosin family.</text>
</comment>
<evidence type="ECO:0000256" key="10">
    <source>
        <dbReference type="PROSITE-ProRule" id="PRU00782"/>
    </source>
</evidence>
<evidence type="ECO:0000256" key="8">
    <source>
        <dbReference type="ARBA" id="ARBA00023179"/>
    </source>
</evidence>
<feature type="region of interest" description="Disordered" evidence="11">
    <location>
        <begin position="548"/>
        <end position="567"/>
    </location>
</feature>
<dbReference type="Pfam" id="PF00063">
    <property type="entry name" value="Myosin_head"/>
    <property type="match status" value="1"/>
</dbReference>
<dbReference type="SUPFAM" id="SSF90257">
    <property type="entry name" value="Myosin rod fragments"/>
    <property type="match status" value="3"/>
</dbReference>
<sequence>MFVLEQEEYKKEGIQWEMINFGLDLQACIDLIEKPMGIFSILEEECIVPKATDKTFQEKLYSQHLGKHPNFGKPKPSKGKAEAHFDLHHYAGTVSYNVSSWLEKNKDPINTTVATLFKGSKTNAVLSRLYQDMGLEEEKGSGKAKKGGGMQTISSGHREQLNKLMNTLKQTHPHFVRCIIPNEIKTGGVLDPHLVMHQLHCNGVLEGIRICRKGFPNRMMYAEFKQRYSILAPNAVPKGFVDAIKATGSILKEIALNEELYRLGHTKVFFKAGVLGQLEELRDTALSKIISMLQSNIRMYLMKKHFKRMLDQRLALSVLQRNIKAYLSLRNWPWWKLYTKVKPLLSVARQEDELKAKEEEFNKIKEEREKEEKLRKELEETNLKLLKEKNELYTQLQAERDNNGNSEERIQKLVLQKADLESQVKDLEERLGDEEQAASDLSSKKKKLEQEINDLKKDIDDLHNKLNKSDGENKSKDNQIHKLQDEMAQQDEAITKLNREKKRLEEKGRADLDKAKRKLEADLKSSQAQIEEIERLKKDLEDNLKRKDSELNNLSAKVDDEHGQVTSLHKKIKELQQRLDEAHEEIESERQAKSKAEKQRADLSRELDELNERLEEAGGATTAQLDLNKKREAELAKLRRDLEEANLQHEATTAQLRKKHQDAVNEMGEQIDQLQKSKNRLEKEKQLIKSEVDEAKLQTEHANKARANVEKLVKQLELQLQELGAKLDESIRAVQELN</sequence>
<evidence type="ECO:0000313" key="13">
    <source>
        <dbReference type="EMBL" id="CAF1123474.1"/>
    </source>
</evidence>
<evidence type="ECO:0000256" key="5">
    <source>
        <dbReference type="ARBA" id="ARBA00023054"/>
    </source>
</evidence>
<dbReference type="PANTHER" id="PTHR13140">
    <property type="entry name" value="MYOSIN"/>
    <property type="match status" value="1"/>
</dbReference>
<comment type="caution">
    <text evidence="10">Lacks conserved residue(s) required for the propagation of feature annotation.</text>
</comment>
<dbReference type="PANTHER" id="PTHR13140:SF857">
    <property type="entry name" value="MYOSIN-11"/>
    <property type="match status" value="1"/>
</dbReference>
<keyword evidence="14" id="KW-1185">Reference proteome</keyword>
<keyword evidence="6 10" id="KW-0518">Myosin</keyword>
<dbReference type="InterPro" id="IPR036961">
    <property type="entry name" value="Kinesin_motor_dom_sf"/>
</dbReference>
<dbReference type="Gene3D" id="1.20.5.4820">
    <property type="match status" value="1"/>
</dbReference>
<dbReference type="InterPro" id="IPR002928">
    <property type="entry name" value="Myosin_tail"/>
</dbReference>
<feature type="compositionally biased region" description="Basic and acidic residues" evidence="11">
    <location>
        <begin position="588"/>
        <end position="616"/>
    </location>
</feature>
<evidence type="ECO:0000256" key="2">
    <source>
        <dbReference type="ARBA" id="ARBA00022433"/>
    </source>
</evidence>
<organism evidence="13 14">
    <name type="scientific">Brachionus calyciflorus</name>
    <dbReference type="NCBI Taxonomy" id="104777"/>
    <lineage>
        <taxon>Eukaryota</taxon>
        <taxon>Metazoa</taxon>
        <taxon>Spiralia</taxon>
        <taxon>Gnathifera</taxon>
        <taxon>Rotifera</taxon>
        <taxon>Eurotatoria</taxon>
        <taxon>Monogononta</taxon>
        <taxon>Pseudotrocha</taxon>
        <taxon>Ploima</taxon>
        <taxon>Brachionidae</taxon>
        <taxon>Brachionus</taxon>
    </lineage>
</organism>
<feature type="compositionally biased region" description="Basic and acidic residues" evidence="11">
    <location>
        <begin position="457"/>
        <end position="485"/>
    </location>
</feature>
<dbReference type="SMART" id="SM00242">
    <property type="entry name" value="MYSc"/>
    <property type="match status" value="1"/>
</dbReference>
<dbReference type="SUPFAM" id="SSF52540">
    <property type="entry name" value="P-loop containing nucleoside triphosphate hydrolases"/>
    <property type="match status" value="1"/>
</dbReference>
<gene>
    <name evidence="13" type="ORF">OXX778_LOCUS22146</name>
</gene>
<dbReference type="InterPro" id="IPR001609">
    <property type="entry name" value="Myosin_head_motor_dom-like"/>
</dbReference>
<evidence type="ECO:0000313" key="14">
    <source>
        <dbReference type="Proteomes" id="UP000663879"/>
    </source>
</evidence>
<evidence type="ECO:0000256" key="3">
    <source>
        <dbReference type="ARBA" id="ARBA00022741"/>
    </source>
</evidence>
<dbReference type="AlphaFoldDB" id="A0A814QTK2"/>
<keyword evidence="3" id="KW-0547">Nucleotide-binding</keyword>
<keyword evidence="4" id="KW-0067">ATP-binding</keyword>
<keyword evidence="2" id="KW-0787">Thick filament</keyword>
<feature type="compositionally biased region" description="Basic and acidic residues" evidence="11">
    <location>
        <begin position="499"/>
        <end position="523"/>
    </location>
</feature>
<feature type="domain" description="Myosin motor" evidence="12">
    <location>
        <begin position="1"/>
        <end position="283"/>
    </location>
</feature>
<dbReference type="PROSITE" id="PS50096">
    <property type="entry name" value="IQ"/>
    <property type="match status" value="1"/>
</dbReference>
<dbReference type="InterPro" id="IPR027417">
    <property type="entry name" value="P-loop_NTPase"/>
</dbReference>
<keyword evidence="7" id="KW-0505">Motor protein</keyword>
<keyword evidence="8" id="KW-0514">Muscle protein</keyword>
<evidence type="ECO:0000256" key="1">
    <source>
        <dbReference type="ARBA" id="ARBA00008314"/>
    </source>
</evidence>
<dbReference type="GO" id="GO:0005737">
    <property type="term" value="C:cytoplasm"/>
    <property type="evidence" value="ECO:0007669"/>
    <property type="project" value="UniProtKB-ARBA"/>
</dbReference>
<feature type="non-terminal residue" evidence="13">
    <location>
        <position position="738"/>
    </location>
</feature>
<dbReference type="PROSITE" id="PS51456">
    <property type="entry name" value="MYOSIN_MOTOR"/>
    <property type="match status" value="1"/>
</dbReference>
<evidence type="ECO:0000256" key="9">
    <source>
        <dbReference type="ARBA" id="ARBA00023203"/>
    </source>
</evidence>
<dbReference type="Gene3D" id="1.20.58.530">
    <property type="match status" value="1"/>
</dbReference>
<feature type="region of interest" description="Actin-binding" evidence="10">
    <location>
        <begin position="161"/>
        <end position="183"/>
    </location>
</feature>
<dbReference type="Gene3D" id="3.40.850.10">
    <property type="entry name" value="Kinesin motor domain"/>
    <property type="match status" value="1"/>
</dbReference>
<reference evidence="13" key="1">
    <citation type="submission" date="2021-02" db="EMBL/GenBank/DDBJ databases">
        <authorList>
            <person name="Nowell W R."/>
        </authorList>
    </citation>
    <scope>NUCLEOTIDE SEQUENCE</scope>
    <source>
        <strain evidence="13">Ploen Becks lab</strain>
    </source>
</reference>
<dbReference type="Gene3D" id="1.20.5.340">
    <property type="match status" value="2"/>
</dbReference>
<keyword evidence="5" id="KW-0175">Coiled coil</keyword>
<dbReference type="GO" id="GO:0000146">
    <property type="term" value="F:microfilament motor activity"/>
    <property type="evidence" value="ECO:0007669"/>
    <property type="project" value="TreeGrafter"/>
</dbReference>
<dbReference type="Proteomes" id="UP000663879">
    <property type="component" value="Unassembled WGS sequence"/>
</dbReference>
<feature type="region of interest" description="Disordered" evidence="11">
    <location>
        <begin position="428"/>
        <end position="447"/>
    </location>
</feature>
<dbReference type="OrthoDB" id="312459at2759"/>
<accession>A0A814QTK2</accession>
<dbReference type="FunFam" id="1.20.5.4820:FF:000002">
    <property type="entry name" value="Myosin heavy chain 10"/>
    <property type="match status" value="1"/>
</dbReference>
<protein>
    <recommendedName>
        <fullName evidence="12">Myosin motor domain-containing protein</fullName>
    </recommendedName>
</protein>
<name>A0A814QTK2_9BILA</name>